<gene>
    <name evidence="1" type="ORF">ABC969_07050</name>
</gene>
<evidence type="ECO:0008006" key="3">
    <source>
        <dbReference type="Google" id="ProtNLM"/>
    </source>
</evidence>
<accession>A0ABU9XQS7</accession>
<dbReference type="Proteomes" id="UP001404104">
    <property type="component" value="Unassembled WGS sequence"/>
</dbReference>
<evidence type="ECO:0000313" key="1">
    <source>
        <dbReference type="EMBL" id="MEN2786178.1"/>
    </source>
</evidence>
<name>A0ABU9XQS7_9SPHN</name>
<sequence length="630" mass="68062">MSETRERVFVSIAVSNPDGGLAPLPGAITASERMAAWAEANGYIPLLINDALYPAVTIDLLRDKITATIEEVTSRAALRRLVIFFAGHGASLGIDDQNWLLSKWKQRSSEVVNIASLLRVLEYHGPQQVAIIGDACQEFSATFMEVVGGPILDTTEEQKQDFELDKFFPVDAGCKAFMIKAKDGERAFCLFSEVMLDALEGDAPEQYFEEDADGRHVTSQKIAQFLKDHLASQAGKYGVSMSPRPRPGFWSDRKYFTAPRAGRPPEGMVPRGTFPARNKALGGGNAGGLDAALPRAVERIDLALAPPATAPARDLATTLETQRREVEMAYAEAADGDVRDHFETGCGICFTGAPVGNVRTSRGEVSQDWLPSNWFRLQLSDDRDPLLWADVVVNLADGSAASACVVQNFITAMHAFADGGLNVLHRPLFADARESKDIVALLAKLHAGTLTEGEIVDAASMLRYGKHRVITLGPVAAQFYDSVRDTNGLRSIAAFYAQAGQPIPLDILLYGGGRLFVQGDTLVADVPATGDRAPRSAIERERGYTYQATPAVTQHPVAGRVPWMRQAWSALATAECDPTAESWRQEALAVLPHLAAGPFTKVRPTGAEALAMLAGVTENREDPKPALAHA</sequence>
<keyword evidence="2" id="KW-1185">Reference proteome</keyword>
<proteinExistence type="predicted"/>
<dbReference type="RefSeq" id="WP_345863980.1">
    <property type="nucleotide sequence ID" value="NZ_JBDIMF010000002.1"/>
</dbReference>
<dbReference type="EMBL" id="JBDIMF010000002">
    <property type="protein sequence ID" value="MEN2786178.1"/>
    <property type="molecule type" value="Genomic_DNA"/>
</dbReference>
<organism evidence="1 2">
    <name type="scientific">Sphingomonas qilianensis</name>
    <dbReference type="NCBI Taxonomy" id="1736690"/>
    <lineage>
        <taxon>Bacteria</taxon>
        <taxon>Pseudomonadati</taxon>
        <taxon>Pseudomonadota</taxon>
        <taxon>Alphaproteobacteria</taxon>
        <taxon>Sphingomonadales</taxon>
        <taxon>Sphingomonadaceae</taxon>
        <taxon>Sphingomonas</taxon>
    </lineage>
</organism>
<comment type="caution">
    <text evidence="1">The sequence shown here is derived from an EMBL/GenBank/DDBJ whole genome shotgun (WGS) entry which is preliminary data.</text>
</comment>
<protein>
    <recommendedName>
        <fullName evidence="3">Caspase domain-containing protein</fullName>
    </recommendedName>
</protein>
<reference evidence="1 2" key="1">
    <citation type="submission" date="2024-05" db="EMBL/GenBank/DDBJ databases">
        <authorList>
            <person name="Liu Q."/>
            <person name="Xin Y.-H."/>
        </authorList>
    </citation>
    <scope>NUCLEOTIDE SEQUENCE [LARGE SCALE GENOMIC DNA]</scope>
    <source>
        <strain evidence="1 2">CGMCC 1.15349</strain>
    </source>
</reference>
<evidence type="ECO:0000313" key="2">
    <source>
        <dbReference type="Proteomes" id="UP001404104"/>
    </source>
</evidence>